<protein>
    <submittedName>
        <fullName evidence="1">Uncharacterized protein</fullName>
    </submittedName>
</protein>
<dbReference type="EMBL" id="UGOD01000001">
    <property type="protein sequence ID" value="STX52157.1"/>
    <property type="molecule type" value="Genomic_DNA"/>
</dbReference>
<dbReference type="OrthoDB" id="5653946at2"/>
<keyword evidence="2" id="KW-1185">Reference proteome</keyword>
<evidence type="ECO:0000313" key="1">
    <source>
        <dbReference type="EMBL" id="STX52157.1"/>
    </source>
</evidence>
<name>A0A378JM43_9GAMM</name>
<dbReference type="AlphaFoldDB" id="A0A378JM43"/>
<evidence type="ECO:0000313" key="2">
    <source>
        <dbReference type="Proteomes" id="UP000254794"/>
    </source>
</evidence>
<gene>
    <name evidence="1" type="ORF">NCTC13316_02261</name>
</gene>
<organism evidence="1 2">
    <name type="scientific">Legionella busanensis</name>
    <dbReference type="NCBI Taxonomy" id="190655"/>
    <lineage>
        <taxon>Bacteria</taxon>
        <taxon>Pseudomonadati</taxon>
        <taxon>Pseudomonadota</taxon>
        <taxon>Gammaproteobacteria</taxon>
        <taxon>Legionellales</taxon>
        <taxon>Legionellaceae</taxon>
        <taxon>Legionella</taxon>
    </lineage>
</organism>
<accession>A0A378JM43</accession>
<sequence>MPFKNFIDSRGQTHSIYMQERVSSCAVACIANIIKLIGEDNCVNEAYLRLVTQQFVFGYKSHPAEVKADRRTFIAELIEQRQLAGMLNPGGNSIQRRGMQSEAIIKTLALYNLYSDIKELDEISHANKFNYKENLKSKIIMLGVKTTNQCDHCIIVRDIWDDGTWIIYDPAIGLIETQNVESHYNLFAHATHLNCPYVVSAEKVKVLDLEIGAMPPDPNEAFAMRVGV</sequence>
<proteinExistence type="predicted"/>
<dbReference type="Proteomes" id="UP000254794">
    <property type="component" value="Unassembled WGS sequence"/>
</dbReference>
<dbReference type="RefSeq" id="WP_115331735.1">
    <property type="nucleotide sequence ID" value="NZ_CAAAHP010000012.1"/>
</dbReference>
<reference evidence="1 2" key="1">
    <citation type="submission" date="2018-06" db="EMBL/GenBank/DDBJ databases">
        <authorList>
            <consortium name="Pathogen Informatics"/>
            <person name="Doyle S."/>
        </authorList>
    </citation>
    <scope>NUCLEOTIDE SEQUENCE [LARGE SCALE GENOMIC DNA]</scope>
    <source>
        <strain evidence="1 2">NCTC13316</strain>
    </source>
</reference>